<dbReference type="Pfam" id="PF21075">
    <property type="entry name" value="GDH_ACT1"/>
    <property type="match status" value="1"/>
</dbReference>
<dbReference type="InterPro" id="IPR024727">
    <property type="entry name" value="NAD_Glu_DH_N_ACT1"/>
</dbReference>
<protein>
    <submittedName>
        <fullName evidence="6">Unannotated protein</fullName>
    </submittedName>
</protein>
<dbReference type="GO" id="GO:0004352">
    <property type="term" value="F:glutamate dehydrogenase (NAD+) activity"/>
    <property type="evidence" value="ECO:0007669"/>
    <property type="project" value="InterPro"/>
</dbReference>
<evidence type="ECO:0000259" key="4">
    <source>
        <dbReference type="Pfam" id="PF21076"/>
    </source>
</evidence>
<dbReference type="Pfam" id="PF21078">
    <property type="entry name" value="GDH_HM3"/>
    <property type="match status" value="1"/>
</dbReference>
<dbReference type="InterPro" id="IPR049062">
    <property type="entry name" value="NAD_Glu_DH_ACT2"/>
</dbReference>
<organism evidence="6">
    <name type="scientific">freshwater metagenome</name>
    <dbReference type="NCBI Taxonomy" id="449393"/>
    <lineage>
        <taxon>unclassified sequences</taxon>
        <taxon>metagenomes</taxon>
        <taxon>ecological metagenomes</taxon>
    </lineage>
</organism>
<dbReference type="Pfam" id="PF21079">
    <property type="entry name" value="GDH_HM2"/>
    <property type="match status" value="1"/>
</dbReference>
<dbReference type="Pfam" id="PF21074">
    <property type="entry name" value="GDH_C"/>
    <property type="match status" value="1"/>
</dbReference>
<feature type="domain" description="NAD-glutamate dehydrogenase ACT2" evidence="4">
    <location>
        <begin position="399"/>
        <end position="489"/>
    </location>
</feature>
<dbReference type="InterPro" id="IPR049056">
    <property type="entry name" value="NAD_Glu_DH_HM3"/>
</dbReference>
<dbReference type="GO" id="GO:0006538">
    <property type="term" value="P:L-glutamate catabolic process"/>
    <property type="evidence" value="ECO:0007669"/>
    <property type="project" value="InterPro"/>
</dbReference>
<dbReference type="InterPro" id="IPR049059">
    <property type="entry name" value="NAD_Glu_DH_HM1"/>
</dbReference>
<dbReference type="InterPro" id="IPR036291">
    <property type="entry name" value="NAD(P)-bd_dom_sf"/>
</dbReference>
<dbReference type="SUPFAM" id="SSF53223">
    <property type="entry name" value="Aminoacid dehydrogenase-like, N-terminal domain"/>
    <property type="match status" value="1"/>
</dbReference>
<feature type="domain" description="NAD-specific glutamate dehydrogenase C-terminal" evidence="2">
    <location>
        <begin position="1273"/>
        <end position="1610"/>
    </location>
</feature>
<feature type="domain" description="NAD-glutamate dehydrogenase ACT3" evidence="5">
    <location>
        <begin position="543"/>
        <end position="617"/>
    </location>
</feature>
<dbReference type="Pfam" id="PF05088">
    <property type="entry name" value="Bac_GDH_CD"/>
    <property type="match status" value="1"/>
</dbReference>
<feature type="domain" description="NAD-glutamate dehydrogenase catalytic" evidence="1">
    <location>
        <begin position="733"/>
        <end position="1227"/>
    </location>
</feature>
<dbReference type="InterPro" id="IPR028971">
    <property type="entry name" value="NAD-GDH_cat"/>
</dbReference>
<proteinExistence type="predicted"/>
<dbReference type="Pfam" id="PF21076">
    <property type="entry name" value="GDH_ACT2"/>
    <property type="match status" value="1"/>
</dbReference>
<accession>A0A6J7J2R5</accession>
<reference evidence="6" key="1">
    <citation type="submission" date="2020-05" db="EMBL/GenBank/DDBJ databases">
        <authorList>
            <person name="Chiriac C."/>
            <person name="Salcher M."/>
            <person name="Ghai R."/>
            <person name="Kavagutti S V."/>
        </authorList>
    </citation>
    <scope>NUCLEOTIDE SEQUENCE</scope>
</reference>
<dbReference type="InterPro" id="IPR049058">
    <property type="entry name" value="NAD_Glu_DH_HM2"/>
</dbReference>
<dbReference type="GO" id="GO:0004069">
    <property type="term" value="F:L-aspartate:2-oxoglutarate aminotransferase activity"/>
    <property type="evidence" value="ECO:0007669"/>
    <property type="project" value="InterPro"/>
</dbReference>
<dbReference type="Pfam" id="PF21073">
    <property type="entry name" value="GDH_HM1"/>
    <property type="match status" value="1"/>
</dbReference>
<dbReference type="InterPro" id="IPR049064">
    <property type="entry name" value="NAD_Glu_DH_ACT3"/>
</dbReference>
<evidence type="ECO:0000259" key="2">
    <source>
        <dbReference type="Pfam" id="PF21074"/>
    </source>
</evidence>
<dbReference type="PANTHER" id="PTHR43403">
    <property type="entry name" value="NAD-SPECIFIC GLUTAMATE DEHYDROGENASE"/>
    <property type="match status" value="1"/>
</dbReference>
<name>A0A6J7J2R5_9ZZZZ</name>
<dbReference type="PANTHER" id="PTHR43403:SF1">
    <property type="entry name" value="NAD-SPECIFIC GLUTAMATE DEHYDROGENASE"/>
    <property type="match status" value="1"/>
</dbReference>
<gene>
    <name evidence="6" type="ORF">UFOPK3772_00678</name>
</gene>
<dbReference type="InterPro" id="IPR048381">
    <property type="entry name" value="GDH_C"/>
</dbReference>
<dbReference type="PIRSF" id="PIRSF036761">
    <property type="entry name" value="GDH_Mll4104"/>
    <property type="match status" value="1"/>
</dbReference>
<evidence type="ECO:0000259" key="3">
    <source>
        <dbReference type="Pfam" id="PF21075"/>
    </source>
</evidence>
<evidence type="ECO:0000313" key="6">
    <source>
        <dbReference type="EMBL" id="CAB4937603.1"/>
    </source>
</evidence>
<evidence type="ECO:0000259" key="1">
    <source>
        <dbReference type="Pfam" id="PF05088"/>
    </source>
</evidence>
<dbReference type="InterPro" id="IPR046346">
    <property type="entry name" value="Aminoacid_DH-like_N_sf"/>
</dbReference>
<dbReference type="SUPFAM" id="SSF51735">
    <property type="entry name" value="NAD(P)-binding Rossmann-fold domains"/>
    <property type="match status" value="1"/>
</dbReference>
<sequence length="1622" mass="177965">MDNLISALDGDRDEELRLLLPRFYRYVASEDVGSLSVSALIGQVALVSDLARRRFVGESNVMIQRDDEGLATIAAIVTDDMPFLVDSVTAALTEEGRVIRLVMHPQLVVERDSEGNLLRVLDLDVDDPRPDGAIAESWMCFRMDRDFAHDCEPQIAEHVERVLDDVRVTVADWAPMAAHARRLARELRAGPPVSVPDVEVREAADLLEWLCDDHLTFIGYREYLLVTGPDGVEALQAVAGSGLGILRDEEDEGGSADGCPRSSSSFAILPPAVRARARERRILVLSKANSRSTVHRPSYLDYIGVKMFDGAGEVIGERRFLGLFTASAYNESVTEIPVLRERVHQVTDSLGLVPGSHSAKDLRQFLETYPRDELFQTHAEQLIEVAESVMHLLERRQTKLYLRVDDYGRFVSCIVYLPRDRYTTPVRLRIERLLREAFGGVSVDYTALVTESVLARLHYVVHVEPAVTVPAVDHAELEGLLAQATQSWEDLFTEAVVAGVGEAEAPAFLAEYAAAFPEGYKEEFRARVAVDDARTIERLEPSELALDWYSHEGDESDRMRFKVIRVGPPMSLSRILPTLQVMGVEVLDEHPHVIERAAGAPAWILDFGLRLPEGAVEERDSLPSRATEAFRAAWFGECETDPFNALVVRAGLTWRQAALIRAYSRYLRQVGSSFGQEYIQRVMTGHAAIVRLLVRLFETQFDPRLEIDGSGGAADAIDGAGREAAASVLIDRIEGELESVLSLDHDRIFRAFLAAIRATLRTNYFEQGGGPRQALAFKVDPRAIPDMPLPRPMFEIWAYSPRVEGVHMRFGAVARGGLRWSDRPEDFRTEVLGLVKAQEVKNAVIVPVGAKGGFFARNLPDPSVDRDGWLAEGKAAYREFVSALLDVTDNRVTGSIVPPPGVVRRDGDDSYLVVAADKGTATFSDLANGISAEYGFWLGDAFASGGSVGYDHKAMGITARGAWESVKRHFRDLGMDTQRESFTVVGVGDMSGDVFGNGMLLSECIRLVAAFDHRDIFIDPGPDEAASFRERRRLFDLPRSSWADYETGLISRGGGVFSRAAKAIELSPEALTALGLSEATGPLTPAEVIRAILVAPVDLLWNGGIGTYVKARTQSNADVGDKGNDAIRVNGDDLRCRVVGEGGNLGLTQLGRIEAARAGVRLNTDAIDNSAGVDTSDHEVNIKILLDEFVTAGTMPMDDRNALLAEMTEVVGEKVLDDNYAQNVVLGIGRAGASNLITVHQRMIRDLERQGLLDRSLEFLPDDEELNARRIAGEGLTSPELAVLLAYAKISLTAALTAAGLGEDPWYEVMLRRYFPSALTDRFADSLWHHPLRAEIISTVTCNRLLNIGGITFAFRAMEETGASALEVVKAATVAIEVFDIQRMWDDINAQDNLVPSAAQDALHLETRRLLDRGTRWLLQTRGSDLDVGAQIRGFESVVREFAEGVPAVLRGAEAERLERARSRFLELGATQDLAWRASGALDAFALLDITEIASRTGEAPVSLIPLYFAISERYDVDQTLMRITALPRGDRWGALARQALRSDLYGVIAGLTARVSRATDPGLVPSDRILQWEQAHAAGLGRARATLDEIAGTEDVDLATLSVALRVLRNLVAQGAASTLD</sequence>
<dbReference type="Pfam" id="PF21077">
    <property type="entry name" value="GDH_ACT3"/>
    <property type="match status" value="1"/>
</dbReference>
<dbReference type="EMBL" id="CAFBNE010000014">
    <property type="protein sequence ID" value="CAB4937603.1"/>
    <property type="molecule type" value="Genomic_DNA"/>
</dbReference>
<feature type="domain" description="NAD-glutamate dehydrogenase N-terminal ACT1" evidence="3">
    <location>
        <begin position="21"/>
        <end position="146"/>
    </location>
</feature>
<dbReference type="InterPro" id="IPR007780">
    <property type="entry name" value="NAD_Glu_DH_bac"/>
</dbReference>
<evidence type="ECO:0000259" key="5">
    <source>
        <dbReference type="Pfam" id="PF21077"/>
    </source>
</evidence>